<reference evidence="1 2" key="1">
    <citation type="submission" date="2019-08" db="EMBL/GenBank/DDBJ databases">
        <authorList>
            <person name="Herpell B J."/>
        </authorList>
    </citation>
    <scope>NUCLEOTIDE SEQUENCE [LARGE SCALE GENOMIC DNA]</scope>
    <source>
        <strain evidence="2">Msb3</strain>
    </source>
</reference>
<dbReference type="EMBL" id="LR699554">
    <property type="protein sequence ID" value="VVD31964.1"/>
    <property type="molecule type" value="Genomic_DNA"/>
</dbReference>
<organism evidence="1 2">
    <name type="scientific">Paraburkholderia dioscoreae</name>
    <dbReference type="NCBI Taxonomy" id="2604047"/>
    <lineage>
        <taxon>Bacteria</taxon>
        <taxon>Pseudomonadati</taxon>
        <taxon>Pseudomonadota</taxon>
        <taxon>Betaproteobacteria</taxon>
        <taxon>Burkholderiales</taxon>
        <taxon>Burkholderiaceae</taxon>
        <taxon>Paraburkholderia</taxon>
    </lineage>
</organism>
<evidence type="ECO:0000313" key="2">
    <source>
        <dbReference type="Proteomes" id="UP000325811"/>
    </source>
</evidence>
<dbReference type="Proteomes" id="UP000325811">
    <property type="component" value="Chromosome II"/>
</dbReference>
<evidence type="ECO:0000313" key="1">
    <source>
        <dbReference type="EMBL" id="VVD31964.1"/>
    </source>
</evidence>
<dbReference type="KEGG" id="pdio:PDMSB3_0666.1"/>
<keyword evidence="2" id="KW-1185">Reference proteome</keyword>
<accession>A0A5Q4Z314</accession>
<name>A0A5Q4Z314_9BURK</name>
<protein>
    <recommendedName>
        <fullName evidence="3">Lysozyme inhibitor LprI N-terminal domain-containing protein</fullName>
    </recommendedName>
</protein>
<gene>
    <name evidence="1" type="ORF">PDMSB3_0666</name>
</gene>
<proteinExistence type="predicted"/>
<evidence type="ECO:0008006" key="3">
    <source>
        <dbReference type="Google" id="ProtNLM"/>
    </source>
</evidence>
<sequence>MVLCLQRLYLRMWHVRSMQKRVMIFSSAHKLMLTRYFPTRKKLYLKVRELAKGDKRAALDKNYQIWKDKIKSDCSVLGYSFNDWGEDYAPDTDFQISECRKKIAAQELEFYKWLVCPDDMETSPIPKCAAIRKTLDERR</sequence>
<dbReference type="AlphaFoldDB" id="A0A5Q4Z314"/>